<keyword evidence="3" id="KW-1185">Reference proteome</keyword>
<dbReference type="EMBL" id="CP064942">
    <property type="protein sequence ID" value="QPH53532.1"/>
    <property type="molecule type" value="Genomic_DNA"/>
</dbReference>
<dbReference type="Proteomes" id="UP000594800">
    <property type="component" value="Chromosome"/>
</dbReference>
<evidence type="ECO:0000256" key="1">
    <source>
        <dbReference type="SAM" id="SignalP"/>
    </source>
</evidence>
<name>A0A7S9LQT8_9RHOB</name>
<feature type="signal peptide" evidence="1">
    <location>
        <begin position="1"/>
        <end position="17"/>
    </location>
</feature>
<dbReference type="AlphaFoldDB" id="A0A7S9LQT8"/>
<sequence length="315" mass="34557">MRALVLALMLLATPLAAQSFRHAWPNTDFERASVPVEEIMSGGVPRDGIPALTDPEMIPVGTADLPGNEPVMTVELPGAEPRAYPLRYLTWHEIVNDTVAGRPIAVTYCPLCNSGLVFDRRAGDRVLEFGVSGLLRHSDMVMYDRETETLWQQFTGEAIVGTLLGAKLTQVVSWMEPVSAFAARHPEGLVMAEPRAARPYGLNPYESYDSAARPFLFTGDMPPNDIEPLARVLRVGNRAWPLMRLMDGPVEEAGLRIEWRPGMASALDARSIAGSRDVGFVRVTDAETGADVIHEVVFAFAFHAFAPQGQWMLGE</sequence>
<keyword evidence="1" id="KW-0732">Signal</keyword>
<evidence type="ECO:0000313" key="3">
    <source>
        <dbReference type="Proteomes" id="UP000594800"/>
    </source>
</evidence>
<dbReference type="RefSeq" id="WP_196102741.1">
    <property type="nucleotide sequence ID" value="NZ_CP064942.1"/>
</dbReference>
<dbReference type="KEGG" id="poz:I0K15_17375"/>
<reference evidence="2 3" key="1">
    <citation type="submission" date="2020-11" db="EMBL/GenBank/DDBJ databases">
        <title>Description of Pontivivens ytuae sp. nov. isolated from deep sea sediment of Mariana Trench.</title>
        <authorList>
            <person name="Wang Z."/>
            <person name="Sun Q.-L."/>
            <person name="Xu X.-D."/>
            <person name="Tang Y.-Z."/>
            <person name="Zhang J."/>
        </authorList>
    </citation>
    <scope>NUCLEOTIDE SEQUENCE [LARGE SCALE GENOMIC DNA]</scope>
    <source>
        <strain evidence="2 3">MT2928</strain>
    </source>
</reference>
<feature type="chain" id="PRO_5032639478" evidence="1">
    <location>
        <begin position="18"/>
        <end position="315"/>
    </location>
</feature>
<dbReference type="InterPro" id="IPR021516">
    <property type="entry name" value="DUF3179"/>
</dbReference>
<proteinExistence type="predicted"/>
<dbReference type="Pfam" id="PF11376">
    <property type="entry name" value="DUF3179"/>
    <property type="match status" value="1"/>
</dbReference>
<gene>
    <name evidence="2" type="ORF">I0K15_17375</name>
</gene>
<evidence type="ECO:0000313" key="2">
    <source>
        <dbReference type="EMBL" id="QPH53532.1"/>
    </source>
</evidence>
<organism evidence="2 3">
    <name type="scientific">Pontivivens ytuae</name>
    <dbReference type="NCBI Taxonomy" id="2789856"/>
    <lineage>
        <taxon>Bacteria</taxon>
        <taxon>Pseudomonadati</taxon>
        <taxon>Pseudomonadota</taxon>
        <taxon>Alphaproteobacteria</taxon>
        <taxon>Rhodobacterales</taxon>
        <taxon>Paracoccaceae</taxon>
        <taxon>Pontivivens</taxon>
    </lineage>
</organism>
<protein>
    <submittedName>
        <fullName evidence="2">DUF3179 domain-containing protein</fullName>
    </submittedName>
</protein>
<accession>A0A7S9LQT8</accession>